<evidence type="ECO:0000313" key="21">
    <source>
        <dbReference type="Proteomes" id="UP000309601"/>
    </source>
</evidence>
<evidence type="ECO:0000256" key="8">
    <source>
        <dbReference type="ARBA" id="ARBA00022898"/>
    </source>
</evidence>
<evidence type="ECO:0000256" key="5">
    <source>
        <dbReference type="ARBA" id="ARBA00012681"/>
    </source>
</evidence>
<keyword evidence="7" id="KW-0808">Transferase</keyword>
<keyword evidence="9" id="KW-0809">Transit peptide</keyword>
<dbReference type="GO" id="GO:0006535">
    <property type="term" value="P:cysteine biosynthetic process from serine"/>
    <property type="evidence" value="ECO:0007669"/>
    <property type="project" value="InterPro"/>
</dbReference>
<dbReference type="NCBIfam" id="NF007989">
    <property type="entry name" value="PRK10717.1"/>
    <property type="match status" value="1"/>
</dbReference>
<evidence type="ECO:0000256" key="3">
    <source>
        <dbReference type="ARBA" id="ARBA00004962"/>
    </source>
</evidence>
<evidence type="ECO:0000256" key="6">
    <source>
        <dbReference type="ARBA" id="ARBA00022605"/>
    </source>
</evidence>
<evidence type="ECO:0000256" key="17">
    <source>
        <dbReference type="ARBA" id="ARBA00079147"/>
    </source>
</evidence>
<proteinExistence type="inferred from homology"/>
<evidence type="ECO:0000256" key="10">
    <source>
        <dbReference type="ARBA" id="ARBA00023128"/>
    </source>
</evidence>
<comment type="pathway">
    <text evidence="3">Amino-acid biosynthesis; L-cysteine biosynthesis; L-cysteine from L-serine: step 2/2.</text>
</comment>
<evidence type="ECO:0000256" key="7">
    <source>
        <dbReference type="ARBA" id="ARBA00022679"/>
    </source>
</evidence>
<evidence type="ECO:0000256" key="12">
    <source>
        <dbReference type="ARBA" id="ARBA00047931"/>
    </source>
</evidence>
<dbReference type="EMBL" id="SPRW01000021">
    <property type="protein sequence ID" value="TIC65402.1"/>
    <property type="molecule type" value="Genomic_DNA"/>
</dbReference>
<keyword evidence="11" id="KW-0198">Cysteine biosynthesis</keyword>
<dbReference type="CDD" id="cd01561">
    <property type="entry name" value="CBS_like"/>
    <property type="match status" value="1"/>
</dbReference>
<dbReference type="PANTHER" id="PTHR10314">
    <property type="entry name" value="CYSTATHIONINE BETA-SYNTHASE"/>
    <property type="match status" value="1"/>
</dbReference>
<dbReference type="AlphaFoldDB" id="A0AB38MUS1"/>
<dbReference type="InterPro" id="IPR001926">
    <property type="entry name" value="TrpB-like_PALP"/>
</dbReference>
<keyword evidence="10" id="KW-0496">Mitochondrion</keyword>
<evidence type="ECO:0000259" key="19">
    <source>
        <dbReference type="Pfam" id="PF00291"/>
    </source>
</evidence>
<name>A0AB38MUS1_9BASI</name>
<protein>
    <recommendedName>
        <fullName evidence="15">Cysteine synthase 1</fullName>
        <ecNumber evidence="5">2.5.1.47</ecNumber>
    </recommendedName>
    <alternativeName>
        <fullName evidence="16">O-acetylserine (thiol)-lyase 1</fullName>
    </alternativeName>
    <alternativeName>
        <fullName evidence="17">O-acetylserine sulfhydrylase 1</fullName>
    </alternativeName>
    <alternativeName>
        <fullName evidence="18">O-succinylserine sulfhydrylase</fullName>
    </alternativeName>
</protein>
<comment type="subcellular location">
    <subcellularLocation>
        <location evidence="2">Mitochondrion</location>
    </subcellularLocation>
</comment>
<dbReference type="InterPro" id="IPR036052">
    <property type="entry name" value="TrpB-like_PALP_sf"/>
</dbReference>
<evidence type="ECO:0000256" key="14">
    <source>
        <dbReference type="ARBA" id="ARBA00058228"/>
    </source>
</evidence>
<dbReference type="InterPro" id="IPR050214">
    <property type="entry name" value="Cys_Synth/Cystath_Beta-Synth"/>
</dbReference>
<evidence type="ECO:0000256" key="18">
    <source>
        <dbReference type="ARBA" id="ARBA00081847"/>
    </source>
</evidence>
<evidence type="ECO:0000256" key="1">
    <source>
        <dbReference type="ARBA" id="ARBA00001933"/>
    </source>
</evidence>
<dbReference type="PROSITE" id="PS00901">
    <property type="entry name" value="CYS_SYNTHASE"/>
    <property type="match status" value="1"/>
</dbReference>
<evidence type="ECO:0000256" key="2">
    <source>
        <dbReference type="ARBA" id="ARBA00004173"/>
    </source>
</evidence>
<dbReference type="Proteomes" id="UP000309601">
    <property type="component" value="Unassembled WGS sequence"/>
</dbReference>
<gene>
    <name evidence="20" type="ORF">E3Q02_02181</name>
</gene>
<comment type="cofactor">
    <cofactor evidence="1">
        <name>pyridoxal 5'-phosphate</name>
        <dbReference type="ChEBI" id="CHEBI:597326"/>
    </cofactor>
</comment>
<accession>A0AB38MUS1</accession>
<evidence type="ECO:0000256" key="16">
    <source>
        <dbReference type="ARBA" id="ARBA00078262"/>
    </source>
</evidence>
<dbReference type="EC" id="2.5.1.47" evidence="5"/>
<dbReference type="FunFam" id="3.40.50.1100:FF:000011">
    <property type="entry name" value="Cysteine synthase (o-acetylserine)"/>
    <property type="match status" value="1"/>
</dbReference>
<comment type="catalytic activity">
    <reaction evidence="12">
        <text>O-acetyl-L-serine + hydrogen sulfide = L-cysteine + acetate</text>
        <dbReference type="Rhea" id="RHEA:14829"/>
        <dbReference type="ChEBI" id="CHEBI:29919"/>
        <dbReference type="ChEBI" id="CHEBI:30089"/>
        <dbReference type="ChEBI" id="CHEBI:35235"/>
        <dbReference type="ChEBI" id="CHEBI:58340"/>
        <dbReference type="EC" id="2.5.1.47"/>
    </reaction>
</comment>
<dbReference type="GO" id="GO:0005739">
    <property type="term" value="C:mitochondrion"/>
    <property type="evidence" value="ECO:0007669"/>
    <property type="project" value="UniProtKB-SubCell"/>
</dbReference>
<keyword evidence="8" id="KW-0663">Pyridoxal phosphate</keyword>
<organism evidence="20 21">
    <name type="scientific">Wallemia mellicola</name>
    <dbReference type="NCBI Taxonomy" id="1708541"/>
    <lineage>
        <taxon>Eukaryota</taxon>
        <taxon>Fungi</taxon>
        <taxon>Dikarya</taxon>
        <taxon>Basidiomycota</taxon>
        <taxon>Wallemiomycotina</taxon>
        <taxon>Wallemiomycetes</taxon>
        <taxon>Wallemiales</taxon>
        <taxon>Wallemiaceae</taxon>
        <taxon>Wallemia</taxon>
    </lineage>
</organism>
<evidence type="ECO:0000256" key="4">
    <source>
        <dbReference type="ARBA" id="ARBA00007103"/>
    </source>
</evidence>
<evidence type="ECO:0000313" key="20">
    <source>
        <dbReference type="EMBL" id="TIC65402.1"/>
    </source>
</evidence>
<dbReference type="SUPFAM" id="SSF53686">
    <property type="entry name" value="Tryptophan synthase beta subunit-like PLP-dependent enzymes"/>
    <property type="match status" value="1"/>
</dbReference>
<dbReference type="GO" id="GO:0004124">
    <property type="term" value="F:cysteine synthase activity"/>
    <property type="evidence" value="ECO:0007669"/>
    <property type="project" value="UniProtKB-EC"/>
</dbReference>
<reference evidence="20 21" key="1">
    <citation type="submission" date="2019-03" db="EMBL/GenBank/DDBJ databases">
        <title>Sequencing 25 genomes of Wallemia mellicola.</title>
        <authorList>
            <person name="Gostincar C."/>
        </authorList>
    </citation>
    <scope>NUCLEOTIDE SEQUENCE [LARGE SCALE GENOMIC DNA]</scope>
    <source>
        <strain evidence="20 21">EXF-1274</strain>
    </source>
</reference>
<evidence type="ECO:0000256" key="11">
    <source>
        <dbReference type="ARBA" id="ARBA00023192"/>
    </source>
</evidence>
<keyword evidence="6" id="KW-0028">Amino-acid biosynthesis</keyword>
<evidence type="ECO:0000256" key="15">
    <source>
        <dbReference type="ARBA" id="ARBA00072087"/>
    </source>
</evidence>
<sequence length="378" mass="40785">MYTVRRAANTARLATRSLTSKALPASYYNNVQHAPTDGFLGAIGNTPLIRLNRLSEEVDADIYGKAEFMNPGGSVKDRAALGLVLDAEEKGQLKSGGTVVEGTAGNTGIGLAHVCRARGYKCVIYMPNTQSSEKIDLLRMLGAEVHPVPAVAFDNPQNYNHQAKRHADSIPNAVWTNQFDNPDGNRDVHIHTTGPEIWNQTEGKVDAFTCSTGTGGTFAGVTNYLKSMNKDVGCYIADPPGSVLASYVQTKGEKMDRSGGSITEGIGQGRITANMTVDVKSADGGFTVPDSDSIAMLYRLLDEEGIYLGASSALNVAAAYKLGKDLGRKSDGSRRQIVTILCDGAYRYQSRLFSRKWLESKNLVDAIPAHLQKYIILE</sequence>
<evidence type="ECO:0000256" key="13">
    <source>
        <dbReference type="ARBA" id="ARBA00050981"/>
    </source>
</evidence>
<dbReference type="Gene3D" id="3.40.50.1100">
    <property type="match status" value="2"/>
</dbReference>
<comment type="caution">
    <text evidence="20">The sequence shown here is derived from an EMBL/GenBank/DDBJ whole genome shotgun (WGS) entry which is preliminary data.</text>
</comment>
<comment type="similarity">
    <text evidence="4">Belongs to the cysteine synthase/cystathionine beta-synthase family.</text>
</comment>
<evidence type="ECO:0000256" key="9">
    <source>
        <dbReference type="ARBA" id="ARBA00022946"/>
    </source>
</evidence>
<dbReference type="InterPro" id="IPR001216">
    <property type="entry name" value="P-phosphate_BS"/>
</dbReference>
<dbReference type="Pfam" id="PF00291">
    <property type="entry name" value="PALP"/>
    <property type="match status" value="1"/>
</dbReference>
<comment type="function">
    <text evidence="14">Catalyzes the conversion of O-succinyl-L-serine into cysteine, the last step in the cysteine biosynthesis pathway. Can also use O-acetyl-L-serine.</text>
</comment>
<feature type="domain" description="Tryptophan synthase beta chain-like PALP" evidence="19">
    <location>
        <begin position="41"/>
        <end position="343"/>
    </location>
</feature>
<comment type="catalytic activity">
    <reaction evidence="13">
        <text>O-succinyl-L-serine + hydrogen sulfide = L-cysteine + succinate</text>
        <dbReference type="Rhea" id="RHEA:53816"/>
        <dbReference type="ChEBI" id="CHEBI:29919"/>
        <dbReference type="ChEBI" id="CHEBI:30031"/>
        <dbReference type="ChEBI" id="CHEBI:35235"/>
        <dbReference type="ChEBI" id="CHEBI:136856"/>
    </reaction>
</comment>